<dbReference type="PANTHER" id="PTHR21240:SF28">
    <property type="entry name" value="ISO-OROTATE DECARBOXYLASE (EUROFUNG)"/>
    <property type="match status" value="1"/>
</dbReference>
<accession>A0A1G9MPQ8</accession>
<dbReference type="EMBL" id="FNHH01000002">
    <property type="protein sequence ID" value="SDL75887.1"/>
    <property type="molecule type" value="Genomic_DNA"/>
</dbReference>
<dbReference type="AlphaFoldDB" id="A0A1G9MPQ8"/>
<keyword evidence="4" id="KW-1185">Reference proteome</keyword>
<dbReference type="GO" id="GO:0019748">
    <property type="term" value="P:secondary metabolic process"/>
    <property type="evidence" value="ECO:0007669"/>
    <property type="project" value="TreeGrafter"/>
</dbReference>
<dbReference type="InterPro" id="IPR006680">
    <property type="entry name" value="Amidohydro-rel"/>
</dbReference>
<keyword evidence="3" id="KW-0378">Hydrolase</keyword>
<dbReference type="Gene3D" id="3.20.20.140">
    <property type="entry name" value="Metal-dependent hydrolases"/>
    <property type="match status" value="1"/>
</dbReference>
<dbReference type="GO" id="GO:0016831">
    <property type="term" value="F:carboxy-lyase activity"/>
    <property type="evidence" value="ECO:0007669"/>
    <property type="project" value="InterPro"/>
</dbReference>
<name>A0A1G9MPQ8_9SPHI</name>
<protein>
    <submittedName>
        <fullName evidence="3">Amidohydrolase</fullName>
    </submittedName>
</protein>
<reference evidence="4" key="1">
    <citation type="submission" date="2016-10" db="EMBL/GenBank/DDBJ databases">
        <authorList>
            <person name="Varghese N."/>
            <person name="Submissions S."/>
        </authorList>
    </citation>
    <scope>NUCLEOTIDE SEQUENCE [LARGE SCALE GENOMIC DNA]</scope>
    <source>
        <strain evidence="4">DSM 24536</strain>
    </source>
</reference>
<dbReference type="InterPro" id="IPR032466">
    <property type="entry name" value="Metal_Hydrolase"/>
</dbReference>
<proteinExistence type="predicted"/>
<feature type="domain" description="Amidohydrolase-related" evidence="2">
    <location>
        <begin position="127"/>
        <end position="275"/>
    </location>
</feature>
<dbReference type="GO" id="GO:0005737">
    <property type="term" value="C:cytoplasm"/>
    <property type="evidence" value="ECO:0007669"/>
    <property type="project" value="TreeGrafter"/>
</dbReference>
<dbReference type="PANTHER" id="PTHR21240">
    <property type="entry name" value="2-AMINO-3-CARBOXYLMUCONATE-6-SEMIALDEHYDE DECARBOXYLASE"/>
    <property type="match status" value="1"/>
</dbReference>
<evidence type="ECO:0000259" key="2">
    <source>
        <dbReference type="Pfam" id="PF04909"/>
    </source>
</evidence>
<sequence>MLLFLTSCEDKNKYKGDIFDTHLHAAQDINKQFAGLEKHKIVRGAVSSSWDNQEAYRTSTKTGFLIGLMFPCPNGIVPYSGQKCFSDGREFPDIAWIRQQIIDKKIDFFGELLNEYYGISPSDSIMFPYYELAQEFKLPVGIHTGLAGPNNLCPNYNPLMGDPALMKDILIRFPGLKVWIMHAGAPYLKGTLEILRDYPQVYADISVLANPDIFKKPDFNAYMKSLIDSGFEDRLMFGSDNGDLDKIINSVNELDFLTVEQKEKIFFKNAETFFGVN</sequence>
<dbReference type="Pfam" id="PF04909">
    <property type="entry name" value="Amidohydro_2"/>
    <property type="match status" value="1"/>
</dbReference>
<evidence type="ECO:0000256" key="1">
    <source>
        <dbReference type="ARBA" id="ARBA00023239"/>
    </source>
</evidence>
<organism evidence="3 4">
    <name type="scientific">Daejeonella rubra</name>
    <dbReference type="NCBI Taxonomy" id="990371"/>
    <lineage>
        <taxon>Bacteria</taxon>
        <taxon>Pseudomonadati</taxon>
        <taxon>Bacteroidota</taxon>
        <taxon>Sphingobacteriia</taxon>
        <taxon>Sphingobacteriales</taxon>
        <taxon>Sphingobacteriaceae</taxon>
        <taxon>Daejeonella</taxon>
    </lineage>
</organism>
<dbReference type="InterPro" id="IPR032465">
    <property type="entry name" value="ACMSD"/>
</dbReference>
<evidence type="ECO:0000313" key="3">
    <source>
        <dbReference type="EMBL" id="SDL75887.1"/>
    </source>
</evidence>
<keyword evidence="1" id="KW-0456">Lyase</keyword>
<gene>
    <name evidence="3" type="ORF">SAMN05421813_10254</name>
</gene>
<dbReference type="Proteomes" id="UP000199226">
    <property type="component" value="Unassembled WGS sequence"/>
</dbReference>
<evidence type="ECO:0000313" key="4">
    <source>
        <dbReference type="Proteomes" id="UP000199226"/>
    </source>
</evidence>
<dbReference type="GO" id="GO:0016787">
    <property type="term" value="F:hydrolase activity"/>
    <property type="evidence" value="ECO:0007669"/>
    <property type="project" value="UniProtKB-KW"/>
</dbReference>
<dbReference type="SUPFAM" id="SSF51556">
    <property type="entry name" value="Metallo-dependent hydrolases"/>
    <property type="match status" value="1"/>
</dbReference>